<keyword evidence="5 10" id="KW-0812">Transmembrane</keyword>
<evidence type="ECO:0000256" key="9">
    <source>
        <dbReference type="ARBA" id="ARBA00037230"/>
    </source>
</evidence>
<keyword evidence="14" id="KW-1185">Reference proteome</keyword>
<dbReference type="InterPro" id="IPR003567">
    <property type="entry name" value="Cyt_c_biogenesis"/>
</dbReference>
<protein>
    <submittedName>
        <fullName evidence="13">Heme lyase CcmF/NrfE family subunit</fullName>
    </submittedName>
</protein>
<dbReference type="InterPro" id="IPR003568">
    <property type="entry name" value="Cyt_c_biogenesis_CcmF"/>
</dbReference>
<feature type="transmembrane region" description="Helical" evidence="10">
    <location>
        <begin position="6"/>
        <end position="28"/>
    </location>
</feature>
<feature type="transmembrane region" description="Helical" evidence="10">
    <location>
        <begin position="40"/>
        <end position="61"/>
    </location>
</feature>
<comment type="function">
    <text evidence="9">Required for the biogenesis of c-type cytochromes. Possible subunit of a heme lyase.</text>
</comment>
<evidence type="ECO:0000259" key="12">
    <source>
        <dbReference type="Pfam" id="PF16327"/>
    </source>
</evidence>
<evidence type="ECO:0000313" key="14">
    <source>
        <dbReference type="Proteomes" id="UP000297465"/>
    </source>
</evidence>
<keyword evidence="6" id="KW-0201">Cytochrome c-type biogenesis</keyword>
<organism evidence="13 14">
    <name type="scientific">Leptospira montravelensis</name>
    <dbReference type="NCBI Taxonomy" id="2484961"/>
    <lineage>
        <taxon>Bacteria</taxon>
        <taxon>Pseudomonadati</taxon>
        <taxon>Spirochaetota</taxon>
        <taxon>Spirochaetia</taxon>
        <taxon>Leptospirales</taxon>
        <taxon>Leptospiraceae</taxon>
        <taxon>Leptospira</taxon>
    </lineage>
</organism>
<dbReference type="EMBL" id="RQFO01000017">
    <property type="protein sequence ID" value="TGL00087.1"/>
    <property type="molecule type" value="Genomic_DNA"/>
</dbReference>
<evidence type="ECO:0000256" key="7">
    <source>
        <dbReference type="ARBA" id="ARBA00022989"/>
    </source>
</evidence>
<evidence type="ECO:0000256" key="5">
    <source>
        <dbReference type="ARBA" id="ARBA00022692"/>
    </source>
</evidence>
<evidence type="ECO:0000256" key="2">
    <source>
        <dbReference type="ARBA" id="ARBA00009186"/>
    </source>
</evidence>
<gene>
    <name evidence="13" type="ORF">EHQ31_14795</name>
</gene>
<feature type="transmembrane region" description="Helical" evidence="10">
    <location>
        <begin position="507"/>
        <end position="525"/>
    </location>
</feature>
<evidence type="ECO:0000256" key="8">
    <source>
        <dbReference type="ARBA" id="ARBA00023136"/>
    </source>
</evidence>
<feature type="transmembrane region" description="Helical" evidence="10">
    <location>
        <begin position="250"/>
        <end position="267"/>
    </location>
</feature>
<keyword evidence="8 10" id="KW-0472">Membrane</keyword>
<reference evidence="14" key="1">
    <citation type="journal article" date="2019" name="PLoS Negl. Trop. Dis.">
        <title>Revisiting the worldwide diversity of Leptospira species in the environment.</title>
        <authorList>
            <person name="Vincent A.T."/>
            <person name="Schiettekatte O."/>
            <person name="Bourhy P."/>
            <person name="Veyrier F.J."/>
            <person name="Picardeau M."/>
        </authorList>
    </citation>
    <scope>NUCLEOTIDE SEQUENCE [LARGE SCALE GENOMIC DNA]</scope>
    <source>
        <strain evidence="14">201800278</strain>
    </source>
</reference>
<evidence type="ECO:0000256" key="10">
    <source>
        <dbReference type="SAM" id="Phobius"/>
    </source>
</evidence>
<dbReference type="RefSeq" id="WP_135571483.1">
    <property type="nucleotide sequence ID" value="NZ_RQFN01000024.1"/>
</dbReference>
<feature type="transmembrane region" description="Helical" evidence="10">
    <location>
        <begin position="87"/>
        <end position="111"/>
    </location>
</feature>
<sequence>MNNLGTILLSASLAVLIFSALQTIYGIYKQDRKAIELGRLALMTNPFVIVLTFTVLLTQLVRSDYSNYYVVMHSSEHLPLFYKMTSIWSGSSGSLLFWNLILSVFTFIVLWQTRKSIEDRIPMMNLILAVLSGFFSFLAVFYGDAQPFREFVPEAAAGRGLNPLLQHWAMIIHPPILYIGYVSISIPFAIAMSALVSGQLSEDWMKFIRKWTLFSWFFLGTGILLGSKWAYEELGWGGYWAWDPVENASLMPWLLTSAFVHSVVIQERRGMLKFWNMLLVILAFHFSLLGTWITRSGVLEGPHSFSKSTIGTPFIIYIIGSFLFFTGFVIYRRKQLTPERNLEAITSKEGSFLLNNFLLVLSTAAILLGVFSPLLYGKEFKAPWFNSWGVPAGIFLLLLMGAAPLLAWRKGAGAVFFSTLLKPFIAGLVGGGLYILFYSQNFTKPDSKYGDVLAEVYSVLTVTIGVFTISGIIQEYYRGIRARREEFKNENILVAGYRMLLKNKRRYGGYLVHFALVLIFIGYAGNAFKINTSVRFFYELQPPTSEEIVYQSIDKAMIGGYQIEASTLKLKPVLISGLGGEPNIQNVIVSQEGTYGIFRGTEKLSDLTTERRFYPQISHLTGDFETHIPTSEPAILSMAKEDFYIQLGAIETSDLKSENPDLPLMFMQYYFTPGTEMDKLKLFLNFPKQIVANLEVWVNPLVKLIWIGSLLYFLSGIFLLLPVGETKKKTVG</sequence>
<proteinExistence type="inferred from homology"/>
<dbReference type="PRINTS" id="PR01411">
    <property type="entry name" value="CCMFBIOGNSIS"/>
</dbReference>
<dbReference type="Proteomes" id="UP000297465">
    <property type="component" value="Unassembled WGS sequence"/>
</dbReference>
<feature type="transmembrane region" description="Helical" evidence="10">
    <location>
        <begin position="352"/>
        <end position="376"/>
    </location>
</feature>
<dbReference type="PANTHER" id="PTHR43653:SF1">
    <property type="entry name" value="CYTOCHROME C-TYPE BIOGENESIS PROTEIN CCMF"/>
    <property type="match status" value="1"/>
</dbReference>
<dbReference type="Pfam" id="PF16327">
    <property type="entry name" value="CcmF_C"/>
    <property type="match status" value="1"/>
</dbReference>
<dbReference type="PANTHER" id="PTHR43653">
    <property type="entry name" value="CYTOCHROME C ASSEMBLY PROTEIN-RELATED"/>
    <property type="match status" value="1"/>
</dbReference>
<dbReference type="InterPro" id="IPR002541">
    <property type="entry name" value="Cyt_c_assembly"/>
</dbReference>
<keyword evidence="7 10" id="KW-1133">Transmembrane helix</keyword>
<evidence type="ECO:0000256" key="1">
    <source>
        <dbReference type="ARBA" id="ARBA00004429"/>
    </source>
</evidence>
<feature type="transmembrane region" description="Helical" evidence="10">
    <location>
        <begin position="123"/>
        <end position="143"/>
    </location>
</feature>
<evidence type="ECO:0000313" key="13">
    <source>
        <dbReference type="EMBL" id="TGL00087.1"/>
    </source>
</evidence>
<feature type="transmembrane region" description="Helical" evidence="10">
    <location>
        <begin position="415"/>
        <end position="437"/>
    </location>
</feature>
<keyword evidence="13" id="KW-0456">Lyase</keyword>
<feature type="transmembrane region" description="Helical" evidence="10">
    <location>
        <begin position="704"/>
        <end position="723"/>
    </location>
</feature>
<keyword evidence="4" id="KW-0997">Cell inner membrane</keyword>
<comment type="similarity">
    <text evidence="2">Belongs to the CcmF/CycK/Ccl1/NrfE/CcsA family.</text>
</comment>
<comment type="caution">
    <text evidence="13">The sequence shown here is derived from an EMBL/GenBank/DDBJ whole genome shotgun (WGS) entry which is preliminary data.</text>
</comment>
<evidence type="ECO:0000256" key="3">
    <source>
        <dbReference type="ARBA" id="ARBA00022475"/>
    </source>
</evidence>
<dbReference type="Pfam" id="PF01578">
    <property type="entry name" value="Cytochrom_C_asm"/>
    <property type="match status" value="1"/>
</dbReference>
<feature type="transmembrane region" description="Helical" evidence="10">
    <location>
        <begin position="388"/>
        <end position="408"/>
    </location>
</feature>
<accession>A0ABY2LLP9</accession>
<feature type="transmembrane region" description="Helical" evidence="10">
    <location>
        <begin position="274"/>
        <end position="294"/>
    </location>
</feature>
<name>A0ABY2LLP9_9LEPT</name>
<keyword evidence="3" id="KW-1003">Cell membrane</keyword>
<comment type="subcellular location">
    <subcellularLocation>
        <location evidence="1">Cell inner membrane</location>
        <topology evidence="1">Multi-pass membrane protein</topology>
    </subcellularLocation>
</comment>
<evidence type="ECO:0000259" key="11">
    <source>
        <dbReference type="Pfam" id="PF01578"/>
    </source>
</evidence>
<feature type="domain" description="Cytochrome c-type biogenesis protein CcmF C-terminal" evidence="12">
    <location>
        <begin position="315"/>
        <end position="535"/>
    </location>
</feature>
<dbReference type="PRINTS" id="PR01410">
    <property type="entry name" value="CCBIOGENESIS"/>
</dbReference>
<feature type="transmembrane region" description="Helical" evidence="10">
    <location>
        <begin position="211"/>
        <end position="230"/>
    </location>
</feature>
<feature type="transmembrane region" description="Helical" evidence="10">
    <location>
        <begin position="176"/>
        <end position="199"/>
    </location>
</feature>
<feature type="domain" description="Cytochrome c assembly protein" evidence="11">
    <location>
        <begin position="88"/>
        <end position="296"/>
    </location>
</feature>
<feature type="transmembrane region" description="Helical" evidence="10">
    <location>
        <begin position="457"/>
        <end position="477"/>
    </location>
</feature>
<feature type="transmembrane region" description="Helical" evidence="10">
    <location>
        <begin position="314"/>
        <end position="331"/>
    </location>
</feature>
<evidence type="ECO:0000256" key="4">
    <source>
        <dbReference type="ARBA" id="ARBA00022519"/>
    </source>
</evidence>
<evidence type="ECO:0000256" key="6">
    <source>
        <dbReference type="ARBA" id="ARBA00022748"/>
    </source>
</evidence>
<dbReference type="GO" id="GO:0016829">
    <property type="term" value="F:lyase activity"/>
    <property type="evidence" value="ECO:0007669"/>
    <property type="project" value="UniProtKB-KW"/>
</dbReference>
<dbReference type="InterPro" id="IPR032523">
    <property type="entry name" value="CcmF_C"/>
</dbReference>